<organism evidence="1 2">
    <name type="scientific">Cognatishimia activa</name>
    <dbReference type="NCBI Taxonomy" id="1715691"/>
    <lineage>
        <taxon>Bacteria</taxon>
        <taxon>Pseudomonadati</taxon>
        <taxon>Pseudomonadota</taxon>
        <taxon>Alphaproteobacteria</taxon>
        <taxon>Rhodobacterales</taxon>
        <taxon>Paracoccaceae</taxon>
        <taxon>Cognatishimia</taxon>
    </lineage>
</organism>
<accession>A0A0P1J5T8</accession>
<dbReference type="STRING" id="1715691.TA5113_01662"/>
<dbReference type="EMBL" id="CYUE01000013">
    <property type="protein sequence ID" value="CUK25601.1"/>
    <property type="molecule type" value="Genomic_DNA"/>
</dbReference>
<evidence type="ECO:0000313" key="1">
    <source>
        <dbReference type="EMBL" id="CUK25601.1"/>
    </source>
</evidence>
<dbReference type="RefSeq" id="WP_058314576.1">
    <property type="nucleotide sequence ID" value="NZ_CYTO01000010.1"/>
</dbReference>
<dbReference type="Proteomes" id="UP000051184">
    <property type="component" value="Unassembled WGS sequence"/>
</dbReference>
<dbReference type="OrthoDB" id="7867799at2"/>
<sequence length="74" mass="8167">MATIAIQQNAAGSVFSLIKKPFAAIGTFMIQLAEANHRVQRVRALQDMSDAQLAAKGIKREDIVRTVYADLMYV</sequence>
<proteinExistence type="predicted"/>
<keyword evidence="2" id="KW-1185">Reference proteome</keyword>
<evidence type="ECO:0008006" key="3">
    <source>
        <dbReference type="Google" id="ProtNLM"/>
    </source>
</evidence>
<reference evidence="2" key="1">
    <citation type="submission" date="2015-09" db="EMBL/GenBank/DDBJ databases">
        <authorList>
            <person name="Rodrigo-Torres Lidia"/>
            <person name="Arahal R.David."/>
        </authorList>
    </citation>
    <scope>NUCLEOTIDE SEQUENCE [LARGE SCALE GENOMIC DNA]</scope>
    <source>
        <strain evidence="2">CECT 5114</strain>
    </source>
</reference>
<gene>
    <name evidence="1" type="ORF">TA5114_01402</name>
</gene>
<protein>
    <recommendedName>
        <fullName evidence="3">DUF1127 domain-containing protein</fullName>
    </recommendedName>
</protein>
<name>A0A0P1J5T8_9RHOB</name>
<dbReference type="AlphaFoldDB" id="A0A0P1J5T8"/>
<evidence type="ECO:0000313" key="2">
    <source>
        <dbReference type="Proteomes" id="UP000051184"/>
    </source>
</evidence>